<evidence type="ECO:0000256" key="1">
    <source>
        <dbReference type="ARBA" id="ARBA00005189"/>
    </source>
</evidence>
<dbReference type="EMBL" id="SRIO01000016">
    <property type="protein sequence ID" value="TFZ81738.1"/>
    <property type="molecule type" value="Genomic_DNA"/>
</dbReference>
<evidence type="ECO:0000256" key="2">
    <source>
        <dbReference type="ARBA" id="ARBA00022516"/>
    </source>
</evidence>
<evidence type="ECO:0000256" key="4">
    <source>
        <dbReference type="ARBA" id="ARBA00023098"/>
    </source>
</evidence>
<evidence type="ECO:0000256" key="8">
    <source>
        <dbReference type="ARBA" id="ARBA00039866"/>
    </source>
</evidence>
<name>A0A4Z0F7N0_9GAMM</name>
<keyword evidence="3 11" id="KW-0808">Transferase</keyword>
<dbReference type="Gene3D" id="3.40.630.30">
    <property type="match status" value="1"/>
</dbReference>
<proteinExistence type="inferred from homology"/>
<evidence type="ECO:0000313" key="12">
    <source>
        <dbReference type="Proteomes" id="UP000297890"/>
    </source>
</evidence>
<evidence type="ECO:0000256" key="10">
    <source>
        <dbReference type="ARBA" id="ARBA00047785"/>
    </source>
</evidence>
<comment type="pathway">
    <text evidence="1">Lipid metabolism.</text>
</comment>
<dbReference type="EC" id="2.3.2.30" evidence="7"/>
<evidence type="ECO:0000256" key="9">
    <source>
        <dbReference type="ARBA" id="ARBA00045724"/>
    </source>
</evidence>
<dbReference type="InterPro" id="IPR016181">
    <property type="entry name" value="Acyl_CoA_acyltransferase"/>
</dbReference>
<dbReference type="PANTHER" id="PTHR37323:SF1">
    <property type="entry name" value="L-ORNITHINE N(ALPHA)-ACYLTRANSFERASE"/>
    <property type="match status" value="1"/>
</dbReference>
<reference evidence="11 12" key="1">
    <citation type="journal article" date="2019" name="ISME J.">
        <title>Candidatus Macondimonas diazotrophica, a novel gammaproteobacterial genus dominating crude-oil-contaminated coastal sediments.</title>
        <authorList>
            <person name="Karthikeyan S."/>
            <person name="Konstantinidis K."/>
        </authorList>
    </citation>
    <scope>NUCLEOTIDE SEQUENCE [LARGE SCALE GENOMIC DNA]</scope>
    <source>
        <strain evidence="11 12">KTK01</strain>
    </source>
</reference>
<organism evidence="11 12">
    <name type="scientific">Candidatus Macondimonas diazotrophica</name>
    <dbReference type="NCBI Taxonomy" id="2305248"/>
    <lineage>
        <taxon>Bacteria</taxon>
        <taxon>Pseudomonadati</taxon>
        <taxon>Pseudomonadota</taxon>
        <taxon>Gammaproteobacteria</taxon>
        <taxon>Chromatiales</taxon>
        <taxon>Ectothiorhodospiraceae</taxon>
        <taxon>Candidatus Macondimonas</taxon>
    </lineage>
</organism>
<protein>
    <recommendedName>
        <fullName evidence="8">L-ornithine N(alpha)-acyltransferase</fullName>
        <ecNumber evidence="7">2.3.2.30</ecNumber>
    </recommendedName>
</protein>
<evidence type="ECO:0000256" key="7">
    <source>
        <dbReference type="ARBA" id="ARBA00039058"/>
    </source>
</evidence>
<dbReference type="Proteomes" id="UP000297890">
    <property type="component" value="Unassembled WGS sequence"/>
</dbReference>
<dbReference type="PANTHER" id="PTHR37323">
    <property type="entry name" value="GCN5-RELATED N-ACETYLTRANSFERASE"/>
    <property type="match status" value="1"/>
</dbReference>
<evidence type="ECO:0000313" key="11">
    <source>
        <dbReference type="EMBL" id="TFZ81738.1"/>
    </source>
</evidence>
<dbReference type="OrthoDB" id="9787072at2"/>
<keyword evidence="4" id="KW-0443">Lipid metabolism</keyword>
<evidence type="ECO:0000256" key="3">
    <source>
        <dbReference type="ARBA" id="ARBA00022679"/>
    </source>
</evidence>
<comment type="catalytic activity">
    <reaction evidence="10">
        <text>a (3R)-hydroxyacyl-[ACP] + L-ornithine = a lyso-ornithine lipid + holo-[ACP] + H(+)</text>
        <dbReference type="Rhea" id="RHEA:20633"/>
        <dbReference type="Rhea" id="RHEA-COMP:9685"/>
        <dbReference type="Rhea" id="RHEA-COMP:9945"/>
        <dbReference type="ChEBI" id="CHEBI:15378"/>
        <dbReference type="ChEBI" id="CHEBI:46911"/>
        <dbReference type="ChEBI" id="CHEBI:64479"/>
        <dbReference type="ChEBI" id="CHEBI:78827"/>
        <dbReference type="ChEBI" id="CHEBI:138482"/>
        <dbReference type="EC" id="2.3.2.30"/>
    </reaction>
    <physiologicalReaction direction="left-to-right" evidence="10">
        <dbReference type="Rhea" id="RHEA:20634"/>
    </physiologicalReaction>
</comment>
<keyword evidence="2" id="KW-0444">Lipid biosynthesis</keyword>
<comment type="caution">
    <text evidence="11">The sequence shown here is derived from an EMBL/GenBank/DDBJ whole genome shotgun (WGS) entry which is preliminary data.</text>
</comment>
<dbReference type="AlphaFoldDB" id="A0A4Z0F7N0"/>
<evidence type="ECO:0000256" key="6">
    <source>
        <dbReference type="ARBA" id="ARBA00038095"/>
    </source>
</evidence>
<comment type="function">
    <text evidence="9">Catalyzes the first step in the biosynthesis of ornithine lipids, which are phosphorus-free membrane lipids. Catalyzes the 3-hydroxyacyl-acyl carrier protein-dependent acylation of ornithine to form lyso-ornithine lipid (LOL).</text>
</comment>
<gene>
    <name evidence="11" type="ORF">E4680_11220</name>
</gene>
<dbReference type="Pfam" id="PF13444">
    <property type="entry name" value="Acetyltransf_5"/>
    <property type="match status" value="1"/>
</dbReference>
<dbReference type="SUPFAM" id="SSF55729">
    <property type="entry name" value="Acyl-CoA N-acyltransferases (Nat)"/>
    <property type="match status" value="1"/>
</dbReference>
<accession>A0A4Z0F7N0</accession>
<dbReference type="RefSeq" id="WP_135282507.1">
    <property type="nucleotide sequence ID" value="NZ_SRIO01000016.1"/>
</dbReference>
<dbReference type="InterPro" id="IPR052351">
    <property type="entry name" value="Ornithine_N-alpha-AT"/>
</dbReference>
<comment type="similarity">
    <text evidence="6">Belongs to the acetyltransferase family. OlsB subfamily.</text>
</comment>
<keyword evidence="12" id="KW-1185">Reference proteome</keyword>
<dbReference type="GO" id="GO:0043810">
    <property type="term" value="F:ornithine-acyl [acyl carrier protein] N-acyltransferase activity"/>
    <property type="evidence" value="ECO:0007669"/>
    <property type="project" value="UniProtKB-EC"/>
</dbReference>
<keyword evidence="5" id="KW-0012">Acyltransferase</keyword>
<evidence type="ECO:0000256" key="5">
    <source>
        <dbReference type="ARBA" id="ARBA00023315"/>
    </source>
</evidence>
<dbReference type="GO" id="GO:0006629">
    <property type="term" value="P:lipid metabolic process"/>
    <property type="evidence" value="ECO:0007669"/>
    <property type="project" value="UniProtKB-KW"/>
</dbReference>
<sequence length="251" mass="28789">MREQMNSHDPEKKATLKVRMAQHLDEIRDAQRLRYRIFAEDMGAKLHTLVPGHDVDEFDDYCQHLLVWDESAEMIAGYTRVLLHEDAQRAGRFYSETEFHLGTVLARSGRFMELGRTCIHPNYRNGLTIATLWMGVAEILQSQRYDYLIGCCSIGLDRGIAAVHALIGQLRHEQLLDASLEIRARHRLPPFDGADQQAAPMPPLLKAYFRLGAQISADPCWDEDFNVADVFILLDQQRVAQRYARHFRVAA</sequence>